<evidence type="ECO:0000313" key="2">
    <source>
        <dbReference type="EMBL" id="MYV16658.1"/>
    </source>
</evidence>
<evidence type="ECO:0000313" key="3">
    <source>
        <dbReference type="Proteomes" id="UP000449209"/>
    </source>
</evidence>
<protein>
    <submittedName>
        <fullName evidence="2">EamA-like transporter family protein</fullName>
    </submittedName>
</protein>
<feature type="transmembrane region" description="Helical" evidence="1">
    <location>
        <begin position="91"/>
        <end position="109"/>
    </location>
</feature>
<dbReference type="AlphaFoldDB" id="A0A6N9I1D0"/>
<feature type="transmembrane region" description="Helical" evidence="1">
    <location>
        <begin position="159"/>
        <end position="178"/>
    </location>
</feature>
<evidence type="ECO:0000256" key="1">
    <source>
        <dbReference type="SAM" id="Phobius"/>
    </source>
</evidence>
<feature type="transmembrane region" description="Helical" evidence="1">
    <location>
        <begin position="290"/>
        <end position="306"/>
    </location>
</feature>
<proteinExistence type="predicted"/>
<dbReference type="GO" id="GO:0005886">
    <property type="term" value="C:plasma membrane"/>
    <property type="evidence" value="ECO:0007669"/>
    <property type="project" value="TreeGrafter"/>
</dbReference>
<feature type="transmembrane region" description="Helical" evidence="1">
    <location>
        <begin position="121"/>
        <end position="138"/>
    </location>
</feature>
<comment type="caution">
    <text evidence="2">The sequence shown here is derived from an EMBL/GenBank/DDBJ whole genome shotgun (WGS) entry which is preliminary data.</text>
</comment>
<dbReference type="Proteomes" id="UP000449209">
    <property type="component" value="Unassembled WGS sequence"/>
</dbReference>
<gene>
    <name evidence="2" type="ORF">GB993_03905</name>
</gene>
<dbReference type="PANTHER" id="PTHR34821">
    <property type="entry name" value="INNER MEMBRANE PROTEIN YDCZ"/>
    <property type="match status" value="1"/>
</dbReference>
<dbReference type="Pfam" id="PF04657">
    <property type="entry name" value="DMT_YdcZ"/>
    <property type="match status" value="2"/>
</dbReference>
<feature type="transmembrane region" description="Helical" evidence="1">
    <location>
        <begin position="190"/>
        <end position="215"/>
    </location>
</feature>
<dbReference type="EMBL" id="WEZQ01000005">
    <property type="protein sequence ID" value="MYV16658.1"/>
    <property type="molecule type" value="Genomic_DNA"/>
</dbReference>
<dbReference type="PANTHER" id="PTHR34821:SF2">
    <property type="entry name" value="INNER MEMBRANE PROTEIN YDCZ"/>
    <property type="match status" value="1"/>
</dbReference>
<keyword evidence="1" id="KW-0472">Membrane</keyword>
<feature type="transmembrane region" description="Helical" evidence="1">
    <location>
        <begin position="255"/>
        <end position="278"/>
    </location>
</feature>
<dbReference type="OrthoDB" id="7864805at2"/>
<feature type="transmembrane region" description="Helical" evidence="1">
    <location>
        <begin position="60"/>
        <end position="79"/>
    </location>
</feature>
<dbReference type="InterPro" id="IPR006750">
    <property type="entry name" value="YdcZ"/>
</dbReference>
<organism evidence="2 3">
    <name type="scientific">Furfurilactobacillus milii</name>
    <dbReference type="NCBI Taxonomy" id="2888272"/>
    <lineage>
        <taxon>Bacteria</taxon>
        <taxon>Bacillati</taxon>
        <taxon>Bacillota</taxon>
        <taxon>Bacilli</taxon>
        <taxon>Lactobacillales</taxon>
        <taxon>Lactobacillaceae</taxon>
        <taxon>Furfurilactobacillus</taxon>
    </lineage>
</organism>
<keyword evidence="1" id="KW-0812">Transmembrane</keyword>
<accession>A0A6N9I1D0</accession>
<keyword evidence="1" id="KW-1133">Transmembrane helix</keyword>
<sequence>MGAGLAMQTAVNSKLQSFTHSAYLASGVSFLIAWLFLLLLSIGTHQSLTIPVSVLIHNPLWLWLGGLFGAIALTGNVILFQKIGSLQTTVLPIMGQIMMSVLIDQFGLFKSPNNPIMVSKIFGLVLIVAGVVMSLGVLDTWQGKIEQEAMAAEKRSSTIWYQLFAVAAGGMMAMQTAINGTLGVVLKSPIHAAFVSFSIGVFLLLLVNVVISTHFSEVRLAVQQGKHYWWIWIGGIIGALYILGSSWLVPLIGTGQVVILALFGQLCFSALIEHFGLLESVSVRVTRSKAIGLTVMFIGVLVVKFVKF</sequence>
<feature type="transmembrane region" description="Helical" evidence="1">
    <location>
        <begin position="21"/>
        <end position="40"/>
    </location>
</feature>
<feature type="transmembrane region" description="Helical" evidence="1">
    <location>
        <begin position="227"/>
        <end position="249"/>
    </location>
</feature>
<name>A0A6N9I1D0_9LACO</name>
<reference evidence="2 3" key="1">
    <citation type="journal article" date="2019" name="Appl. Environ. Microbiol.">
        <title>Genetic determinants of hydroxycinnamic acid metabolism in heterofermentative lactobacilli.</title>
        <authorList>
            <person name="Gaur G."/>
            <person name="Oh J.H."/>
            <person name="Filannino P."/>
            <person name="Gobbetti M."/>
            <person name="van Pijkeren J.P."/>
            <person name="Ganzle M.G."/>
        </authorList>
    </citation>
    <scope>NUCLEOTIDE SEQUENCE [LARGE SCALE GENOMIC DNA]</scope>
    <source>
        <strain evidence="2 3">C5</strain>
    </source>
</reference>